<dbReference type="Proteomes" id="UP000634579">
    <property type="component" value="Unassembled WGS sequence"/>
</dbReference>
<dbReference type="AlphaFoldDB" id="A0A8I0SI04"/>
<organism evidence="9 10">
    <name type="scientific">Clavibacter phaseoli</name>
    <dbReference type="NCBI Taxonomy" id="1734031"/>
    <lineage>
        <taxon>Bacteria</taxon>
        <taxon>Bacillati</taxon>
        <taxon>Actinomycetota</taxon>
        <taxon>Actinomycetes</taxon>
        <taxon>Micrococcales</taxon>
        <taxon>Microbacteriaceae</taxon>
        <taxon>Clavibacter</taxon>
    </lineage>
</organism>
<dbReference type="InterPro" id="IPR050638">
    <property type="entry name" value="AA-Vitamin_Transporters"/>
</dbReference>
<feature type="region of interest" description="Disordered" evidence="6">
    <location>
        <begin position="1"/>
        <end position="24"/>
    </location>
</feature>
<feature type="transmembrane region" description="Helical" evidence="7">
    <location>
        <begin position="184"/>
        <end position="203"/>
    </location>
</feature>
<evidence type="ECO:0000256" key="7">
    <source>
        <dbReference type="SAM" id="Phobius"/>
    </source>
</evidence>
<evidence type="ECO:0000313" key="9">
    <source>
        <dbReference type="EMBL" id="MBF4630717.1"/>
    </source>
</evidence>
<reference evidence="9 10" key="1">
    <citation type="submission" date="2020-10" db="EMBL/GenBank/DDBJ databases">
        <title>Draft genome sequences of plant-associated actinobacteria.</title>
        <authorList>
            <person name="Tarlachkov S.V."/>
            <person name="Starodumova I.P."/>
            <person name="Dorofeeva L.V."/>
            <person name="Prisyazhnaya N.V."/>
            <person name="Roubtsova T.V."/>
            <person name="Chizhov V.N."/>
            <person name="Nadler S.A."/>
            <person name="Subbotin S.A."/>
            <person name="Evtushenko L.I."/>
        </authorList>
    </citation>
    <scope>NUCLEOTIDE SEQUENCE [LARGE SCALE GENOMIC DNA]</scope>
    <source>
        <strain evidence="9 10">VKM Ac-2886</strain>
    </source>
</reference>
<dbReference type="RefSeq" id="WP_194674703.1">
    <property type="nucleotide sequence ID" value="NZ_JADKRP010000001.1"/>
</dbReference>
<evidence type="ECO:0000256" key="5">
    <source>
        <dbReference type="ARBA" id="ARBA00023136"/>
    </source>
</evidence>
<feature type="transmembrane region" description="Helical" evidence="7">
    <location>
        <begin position="135"/>
        <end position="154"/>
    </location>
</feature>
<evidence type="ECO:0000259" key="8">
    <source>
        <dbReference type="Pfam" id="PF00892"/>
    </source>
</evidence>
<feature type="compositionally biased region" description="Basic residues" evidence="6">
    <location>
        <begin position="333"/>
        <end position="343"/>
    </location>
</feature>
<evidence type="ECO:0000256" key="6">
    <source>
        <dbReference type="SAM" id="MobiDB-lite"/>
    </source>
</evidence>
<comment type="caution">
    <text evidence="9">The sequence shown here is derived from an EMBL/GenBank/DDBJ whole genome shotgun (WGS) entry which is preliminary data.</text>
</comment>
<dbReference type="SUPFAM" id="SSF103481">
    <property type="entry name" value="Multidrug resistance efflux transporter EmrE"/>
    <property type="match status" value="2"/>
</dbReference>
<dbReference type="Pfam" id="PF00892">
    <property type="entry name" value="EamA"/>
    <property type="match status" value="1"/>
</dbReference>
<dbReference type="EMBL" id="JADKRP010000001">
    <property type="protein sequence ID" value="MBF4630717.1"/>
    <property type="molecule type" value="Genomic_DNA"/>
</dbReference>
<feature type="transmembrane region" description="Helical" evidence="7">
    <location>
        <begin position="301"/>
        <end position="320"/>
    </location>
</feature>
<evidence type="ECO:0000256" key="3">
    <source>
        <dbReference type="ARBA" id="ARBA00022692"/>
    </source>
</evidence>
<evidence type="ECO:0000256" key="2">
    <source>
        <dbReference type="ARBA" id="ARBA00007362"/>
    </source>
</evidence>
<feature type="region of interest" description="Disordered" evidence="6">
    <location>
        <begin position="324"/>
        <end position="343"/>
    </location>
</feature>
<protein>
    <submittedName>
        <fullName evidence="9">EamA family transporter</fullName>
    </submittedName>
</protein>
<comment type="subcellular location">
    <subcellularLocation>
        <location evidence="1">Membrane</location>
        <topology evidence="1">Multi-pass membrane protein</topology>
    </subcellularLocation>
</comment>
<dbReference type="InterPro" id="IPR037185">
    <property type="entry name" value="EmrE-like"/>
</dbReference>
<evidence type="ECO:0000256" key="4">
    <source>
        <dbReference type="ARBA" id="ARBA00022989"/>
    </source>
</evidence>
<name>A0A8I0SI04_9MICO</name>
<dbReference type="InterPro" id="IPR000620">
    <property type="entry name" value="EamA_dom"/>
</dbReference>
<comment type="similarity">
    <text evidence="2">Belongs to the EamA transporter family.</text>
</comment>
<dbReference type="GO" id="GO:0016020">
    <property type="term" value="C:membrane"/>
    <property type="evidence" value="ECO:0007669"/>
    <property type="project" value="UniProtKB-SubCell"/>
</dbReference>
<feature type="transmembrane region" description="Helical" evidence="7">
    <location>
        <begin position="111"/>
        <end position="129"/>
    </location>
</feature>
<keyword evidence="5 7" id="KW-0472">Membrane</keyword>
<evidence type="ECO:0000256" key="1">
    <source>
        <dbReference type="ARBA" id="ARBA00004141"/>
    </source>
</evidence>
<gene>
    <name evidence="9" type="ORF">ITJ42_05785</name>
</gene>
<dbReference type="PANTHER" id="PTHR32322">
    <property type="entry name" value="INNER MEMBRANE TRANSPORTER"/>
    <property type="match status" value="1"/>
</dbReference>
<keyword evidence="3 7" id="KW-0812">Transmembrane</keyword>
<evidence type="ECO:0000313" key="10">
    <source>
        <dbReference type="Proteomes" id="UP000634579"/>
    </source>
</evidence>
<keyword evidence="4 7" id="KW-1133">Transmembrane helix</keyword>
<feature type="transmembrane region" description="Helical" evidence="7">
    <location>
        <begin position="159"/>
        <end position="178"/>
    </location>
</feature>
<feature type="domain" description="EamA" evidence="8">
    <location>
        <begin position="185"/>
        <end position="315"/>
    </location>
</feature>
<sequence length="343" mass="34258">MTSPGDPADPAGAHPGSAPGTTPAGVEAAVVDATGSTEAAAPDAPGARATAAGAALQVGTIVSVSLGSSLAGLVIPAVGPVLVVAARQVMMAALVLPVARPRIHRMTRAQLVPAVMLGLALSLMNLSYYAAVDRLGLGIAATIEFLGPLSIALLASRRLLDAACALVAAAGVVVLTGLEGRIDPFGLVCGATAAVTWAGYIVFTRRVAERLPGFQGIAVASIVSLVVLVPWALLTLDVAALDGRILGLLVAIGLLSSAVPYSLDTVILRRITPRLFAVLTSLSPVVAAILGVIVLRETLSPVQLGAIVVVCVAAGVAIATRAPSGPAAPRGPRGPRTRSRPAA</sequence>
<dbReference type="PANTHER" id="PTHR32322:SF2">
    <property type="entry name" value="EAMA DOMAIN-CONTAINING PROTEIN"/>
    <property type="match status" value="1"/>
</dbReference>
<accession>A0A8I0SI04</accession>
<proteinExistence type="inferred from homology"/>
<feature type="transmembrane region" description="Helical" evidence="7">
    <location>
        <begin position="245"/>
        <end position="263"/>
    </location>
</feature>
<keyword evidence="10" id="KW-1185">Reference proteome</keyword>
<feature type="transmembrane region" description="Helical" evidence="7">
    <location>
        <begin position="215"/>
        <end position="233"/>
    </location>
</feature>
<feature type="transmembrane region" description="Helical" evidence="7">
    <location>
        <begin position="275"/>
        <end position="295"/>
    </location>
</feature>